<evidence type="ECO:0000256" key="5">
    <source>
        <dbReference type="ARBA" id="ARBA00023136"/>
    </source>
</evidence>
<feature type="compositionally biased region" description="Polar residues" evidence="6">
    <location>
        <begin position="31"/>
        <end position="43"/>
    </location>
</feature>
<evidence type="ECO:0000256" key="1">
    <source>
        <dbReference type="ARBA" id="ARBA00004141"/>
    </source>
</evidence>
<dbReference type="GO" id="GO:0022857">
    <property type="term" value="F:transmembrane transporter activity"/>
    <property type="evidence" value="ECO:0007669"/>
    <property type="project" value="InterPro"/>
</dbReference>
<dbReference type="InterPro" id="IPR020846">
    <property type="entry name" value="MFS_dom"/>
</dbReference>
<reference evidence="9" key="1">
    <citation type="submission" date="2021-01" db="EMBL/GenBank/DDBJ databases">
        <authorList>
            <consortium name="Aspergillus puulaauensis MK2 genome sequencing consortium"/>
            <person name="Kazuki M."/>
            <person name="Futagami T."/>
        </authorList>
    </citation>
    <scope>NUCLEOTIDE SEQUENCE</scope>
    <source>
        <strain evidence="9">MK2</strain>
    </source>
</reference>
<feature type="transmembrane region" description="Helical" evidence="7">
    <location>
        <begin position="213"/>
        <end position="234"/>
    </location>
</feature>
<keyword evidence="3 7" id="KW-0812">Transmembrane</keyword>
<evidence type="ECO:0000256" key="2">
    <source>
        <dbReference type="ARBA" id="ARBA00022448"/>
    </source>
</evidence>
<evidence type="ECO:0000256" key="7">
    <source>
        <dbReference type="SAM" id="Phobius"/>
    </source>
</evidence>
<feature type="transmembrane region" description="Helical" evidence="7">
    <location>
        <begin position="483"/>
        <end position="504"/>
    </location>
</feature>
<keyword evidence="5 7" id="KW-0472">Membrane</keyword>
<evidence type="ECO:0000256" key="6">
    <source>
        <dbReference type="SAM" id="MobiDB-lite"/>
    </source>
</evidence>
<dbReference type="Pfam" id="PF07690">
    <property type="entry name" value="MFS_1"/>
    <property type="match status" value="1"/>
</dbReference>
<keyword evidence="2" id="KW-0813">Transport</keyword>
<evidence type="ECO:0000313" key="9">
    <source>
        <dbReference type="EMBL" id="BCS20072.1"/>
    </source>
</evidence>
<feature type="domain" description="Major facilitator superfamily (MFS) profile" evidence="8">
    <location>
        <begin position="84"/>
        <end position="508"/>
    </location>
</feature>
<comment type="subcellular location">
    <subcellularLocation>
        <location evidence="1">Membrane</location>
        <topology evidence="1">Multi-pass membrane protein</topology>
    </subcellularLocation>
</comment>
<feature type="transmembrane region" description="Helical" evidence="7">
    <location>
        <begin position="246"/>
        <end position="267"/>
    </location>
</feature>
<evidence type="ECO:0000256" key="4">
    <source>
        <dbReference type="ARBA" id="ARBA00022989"/>
    </source>
</evidence>
<dbReference type="AlphaFoldDB" id="A0A7R7XER2"/>
<dbReference type="FunFam" id="1.20.1250.20:FF:000247">
    <property type="entry name" value="MFS general substrate transporter"/>
    <property type="match status" value="1"/>
</dbReference>
<accession>A0A7R7XER2</accession>
<protein>
    <recommendedName>
        <fullName evidence="8">Major facilitator superfamily (MFS) profile domain-containing protein</fullName>
    </recommendedName>
</protein>
<evidence type="ECO:0000256" key="3">
    <source>
        <dbReference type="ARBA" id="ARBA00022692"/>
    </source>
</evidence>
<feature type="transmembrane region" description="Helical" evidence="7">
    <location>
        <begin position="451"/>
        <end position="471"/>
    </location>
</feature>
<dbReference type="FunFam" id="1.20.1250.20:FF:000106">
    <property type="entry name" value="MFS transporter, putative"/>
    <property type="match status" value="1"/>
</dbReference>
<dbReference type="Proteomes" id="UP000654913">
    <property type="component" value="Chromosome 2"/>
</dbReference>
<keyword evidence="10" id="KW-1185">Reference proteome</keyword>
<keyword evidence="4 7" id="KW-1133">Transmembrane helix</keyword>
<gene>
    <name evidence="9" type="ORF">APUU_20504S</name>
</gene>
<feature type="transmembrane region" description="Helical" evidence="7">
    <location>
        <begin position="362"/>
        <end position="382"/>
    </location>
</feature>
<feature type="transmembrane region" description="Helical" evidence="7">
    <location>
        <begin position="323"/>
        <end position="342"/>
    </location>
</feature>
<dbReference type="KEGG" id="apuu:APUU_20504S"/>
<sequence length="544" mass="61675">MAEDPKSVPISTGEIPDRGVSDTDDSDRENLSQTRLKESTFNSTEDPRFYRPIDSYEGLHRWDPYFDWTEDEEKKIVRKIDLRVCTFACVTFFALQLDRGNIGQALADTLLEDLNMTSNDYNTGQTIFLCCFLFAEMPSQLISKRLGPDRWIPIQMVAWSLVAACQAFLKTREAYLGLRALLGLLEGGFIPDTILFLSFFYKSSELPKRLTCFWVSYTLTGIIGAFLAFGFLHIKDSSGGGSWRYLFAYEGLITGVLGIIAAFWMPASPTQTKGGFRGKDGWFSEHEEKIMVNRVIRDDPSKGSMHNRQAVTPRLFWHSLKDYHMWPIYLLGLIWMIPTTPAQNYLTLQLRSQGFTTFQTNLLTIPSAVVSIITMVVTTWAAERTKQRLLFGVGVEIWCLVLLIALETLPERSMPWPRWAILTLLVGAPSVHPVVVALTSRNAGSVRTRTVASALYNMSVQVSSIAGANIYRTEDAPYYKQGNRVLIALAVASMFLFTAAKLYYDWRNRQNAAKWNALTGEQREAYLRENTVMNNKRIDFTFAS</sequence>
<dbReference type="PANTHER" id="PTHR43791">
    <property type="entry name" value="PERMEASE-RELATED"/>
    <property type="match status" value="1"/>
</dbReference>
<feature type="region of interest" description="Disordered" evidence="6">
    <location>
        <begin position="1"/>
        <end position="43"/>
    </location>
</feature>
<dbReference type="PROSITE" id="PS50850">
    <property type="entry name" value="MFS"/>
    <property type="match status" value="1"/>
</dbReference>
<evidence type="ECO:0000259" key="8">
    <source>
        <dbReference type="PROSITE" id="PS50850"/>
    </source>
</evidence>
<organism evidence="9 10">
    <name type="scientific">Aspergillus puulaauensis</name>
    <dbReference type="NCBI Taxonomy" id="1220207"/>
    <lineage>
        <taxon>Eukaryota</taxon>
        <taxon>Fungi</taxon>
        <taxon>Dikarya</taxon>
        <taxon>Ascomycota</taxon>
        <taxon>Pezizomycotina</taxon>
        <taxon>Eurotiomycetes</taxon>
        <taxon>Eurotiomycetidae</taxon>
        <taxon>Eurotiales</taxon>
        <taxon>Aspergillaceae</taxon>
        <taxon>Aspergillus</taxon>
    </lineage>
</organism>
<feature type="transmembrane region" description="Helical" evidence="7">
    <location>
        <begin position="418"/>
        <end position="439"/>
    </location>
</feature>
<reference evidence="9" key="2">
    <citation type="submission" date="2021-02" db="EMBL/GenBank/DDBJ databases">
        <title>Aspergillus puulaauensis MK2 genome sequence.</title>
        <authorList>
            <person name="Futagami T."/>
            <person name="Mori K."/>
            <person name="Kadooka C."/>
            <person name="Tanaka T."/>
        </authorList>
    </citation>
    <scope>NUCLEOTIDE SEQUENCE</scope>
    <source>
        <strain evidence="9">MK2</strain>
    </source>
</reference>
<dbReference type="PANTHER" id="PTHR43791:SF104">
    <property type="entry name" value="MAJOR FACILITATOR SUPERFAMILY (MFS) PROFILE DOMAIN-CONTAINING PROTEIN-RELATED"/>
    <property type="match status" value="1"/>
</dbReference>
<feature type="transmembrane region" description="Helical" evidence="7">
    <location>
        <begin position="389"/>
        <end position="406"/>
    </location>
</feature>
<dbReference type="EMBL" id="AP024444">
    <property type="protein sequence ID" value="BCS20072.1"/>
    <property type="molecule type" value="Genomic_DNA"/>
</dbReference>
<proteinExistence type="predicted"/>
<dbReference type="OrthoDB" id="1935484at2759"/>
<dbReference type="GO" id="GO:0016020">
    <property type="term" value="C:membrane"/>
    <property type="evidence" value="ECO:0007669"/>
    <property type="project" value="UniProtKB-SubCell"/>
</dbReference>
<dbReference type="InterPro" id="IPR036259">
    <property type="entry name" value="MFS_trans_sf"/>
</dbReference>
<evidence type="ECO:0000313" key="10">
    <source>
        <dbReference type="Proteomes" id="UP000654913"/>
    </source>
</evidence>
<feature type="transmembrane region" description="Helical" evidence="7">
    <location>
        <begin position="181"/>
        <end position="201"/>
    </location>
</feature>
<name>A0A7R7XER2_9EURO</name>
<dbReference type="Gene3D" id="1.20.1250.20">
    <property type="entry name" value="MFS general substrate transporter like domains"/>
    <property type="match status" value="2"/>
</dbReference>
<dbReference type="GeneID" id="64970077"/>
<dbReference type="InterPro" id="IPR011701">
    <property type="entry name" value="MFS"/>
</dbReference>
<dbReference type="SUPFAM" id="SSF103473">
    <property type="entry name" value="MFS general substrate transporter"/>
    <property type="match status" value="1"/>
</dbReference>
<dbReference type="RefSeq" id="XP_041552266.1">
    <property type="nucleotide sequence ID" value="XM_041699153.1"/>
</dbReference>